<evidence type="ECO:0000259" key="8">
    <source>
        <dbReference type="Pfam" id="PF20684"/>
    </source>
</evidence>
<feature type="transmembrane region" description="Helical" evidence="7">
    <location>
        <begin position="173"/>
        <end position="195"/>
    </location>
</feature>
<evidence type="ECO:0000256" key="4">
    <source>
        <dbReference type="ARBA" id="ARBA00023136"/>
    </source>
</evidence>
<feature type="transmembrane region" description="Helical" evidence="7">
    <location>
        <begin position="245"/>
        <end position="267"/>
    </location>
</feature>
<evidence type="ECO:0000256" key="3">
    <source>
        <dbReference type="ARBA" id="ARBA00022989"/>
    </source>
</evidence>
<dbReference type="AlphaFoldDB" id="A0AAJ0FFI4"/>
<feature type="transmembrane region" description="Helical" evidence="7">
    <location>
        <begin position="20"/>
        <end position="39"/>
    </location>
</feature>
<evidence type="ECO:0000256" key="5">
    <source>
        <dbReference type="ARBA" id="ARBA00038359"/>
    </source>
</evidence>
<comment type="similarity">
    <text evidence="5">Belongs to the SAT4 family.</text>
</comment>
<gene>
    <name evidence="9" type="ORF">QBC33DRAFT_453006</name>
</gene>
<dbReference type="EMBL" id="MU839011">
    <property type="protein sequence ID" value="KAK1766616.1"/>
    <property type="molecule type" value="Genomic_DNA"/>
</dbReference>
<dbReference type="GO" id="GO:0016020">
    <property type="term" value="C:membrane"/>
    <property type="evidence" value="ECO:0007669"/>
    <property type="project" value="UniProtKB-SubCell"/>
</dbReference>
<dbReference type="InterPro" id="IPR049326">
    <property type="entry name" value="Rhodopsin_dom_fungi"/>
</dbReference>
<proteinExistence type="inferred from homology"/>
<sequence length="367" mass="40186">MGPEFQIPQTNFGWQLNSVNWPLVFLSGIFLFTRIYLKVSQRRDLWWDDHFLILSWVTLAVQSALWSVMIDLGYGKDFRLIPIQNLDKMALLLNVASTLLILANLWAKTSFAITLLRFPHRGTKYVVWFIIVFMTVFLGMSAVFVWFQCFVPGQETNPTSGFRCLPGNMGTNYSIFAGSYSAAMDFTLAVLPWRFLWTLQIKRSEKIGVTFAMSMGVFAGITAIIKTTLFPDLGVSIMAGLQVIAWGAVETAVSIMAASIPILRALVRQNTSMPQMGYDSYGMGSDDDDPTRTAQARPTAANAAALSRSRSLRAAAAPIAGGVKGREKETMGGGGGGGGRKMGGDDLEGGYEMTSFGVEARPVDFTA</sequence>
<keyword evidence="2 7" id="KW-0812">Transmembrane</keyword>
<feature type="region of interest" description="Disordered" evidence="6">
    <location>
        <begin position="284"/>
        <end position="350"/>
    </location>
</feature>
<feature type="transmembrane region" description="Helical" evidence="7">
    <location>
        <begin position="51"/>
        <end position="69"/>
    </location>
</feature>
<dbReference type="Proteomes" id="UP001244011">
    <property type="component" value="Unassembled WGS sequence"/>
</dbReference>
<feature type="transmembrane region" description="Helical" evidence="7">
    <location>
        <begin position="127"/>
        <end position="153"/>
    </location>
</feature>
<dbReference type="RefSeq" id="XP_060282829.1">
    <property type="nucleotide sequence ID" value="XM_060424666.1"/>
</dbReference>
<evidence type="ECO:0000313" key="10">
    <source>
        <dbReference type="Proteomes" id="UP001244011"/>
    </source>
</evidence>
<feature type="transmembrane region" description="Helical" evidence="7">
    <location>
        <begin position="207"/>
        <end position="225"/>
    </location>
</feature>
<feature type="compositionally biased region" description="Gly residues" evidence="6">
    <location>
        <begin position="331"/>
        <end position="341"/>
    </location>
</feature>
<evidence type="ECO:0000256" key="1">
    <source>
        <dbReference type="ARBA" id="ARBA00004141"/>
    </source>
</evidence>
<evidence type="ECO:0000256" key="2">
    <source>
        <dbReference type="ARBA" id="ARBA00022692"/>
    </source>
</evidence>
<organism evidence="9 10">
    <name type="scientific">Phialemonium atrogriseum</name>
    <dbReference type="NCBI Taxonomy" id="1093897"/>
    <lineage>
        <taxon>Eukaryota</taxon>
        <taxon>Fungi</taxon>
        <taxon>Dikarya</taxon>
        <taxon>Ascomycota</taxon>
        <taxon>Pezizomycotina</taxon>
        <taxon>Sordariomycetes</taxon>
        <taxon>Sordariomycetidae</taxon>
        <taxon>Cephalothecales</taxon>
        <taxon>Cephalothecaceae</taxon>
        <taxon>Phialemonium</taxon>
    </lineage>
</organism>
<feature type="compositionally biased region" description="Low complexity" evidence="6">
    <location>
        <begin position="292"/>
        <end position="320"/>
    </location>
</feature>
<dbReference type="GeneID" id="85307853"/>
<feature type="domain" description="Rhodopsin" evidence="8">
    <location>
        <begin position="34"/>
        <end position="268"/>
    </location>
</feature>
<dbReference type="InterPro" id="IPR052337">
    <property type="entry name" value="SAT4-like"/>
</dbReference>
<dbReference type="Pfam" id="PF20684">
    <property type="entry name" value="Fung_rhodopsin"/>
    <property type="match status" value="1"/>
</dbReference>
<accession>A0AAJ0FFI4</accession>
<dbReference type="PANTHER" id="PTHR33048">
    <property type="entry name" value="PTH11-LIKE INTEGRAL MEMBRANE PROTEIN (AFU_ORTHOLOGUE AFUA_5G11245)"/>
    <property type="match status" value="1"/>
</dbReference>
<protein>
    <recommendedName>
        <fullName evidence="8">Rhodopsin domain-containing protein</fullName>
    </recommendedName>
</protein>
<evidence type="ECO:0000256" key="6">
    <source>
        <dbReference type="SAM" id="MobiDB-lite"/>
    </source>
</evidence>
<comment type="caution">
    <text evidence="9">The sequence shown here is derived from an EMBL/GenBank/DDBJ whole genome shotgun (WGS) entry which is preliminary data.</text>
</comment>
<evidence type="ECO:0000313" key="9">
    <source>
        <dbReference type="EMBL" id="KAK1766616.1"/>
    </source>
</evidence>
<name>A0AAJ0FFI4_9PEZI</name>
<dbReference type="PANTHER" id="PTHR33048:SF42">
    <property type="entry name" value="INTEGRAL MEMBRANE PROTEIN"/>
    <property type="match status" value="1"/>
</dbReference>
<evidence type="ECO:0000256" key="7">
    <source>
        <dbReference type="SAM" id="Phobius"/>
    </source>
</evidence>
<comment type="subcellular location">
    <subcellularLocation>
        <location evidence="1">Membrane</location>
        <topology evidence="1">Multi-pass membrane protein</topology>
    </subcellularLocation>
</comment>
<feature type="transmembrane region" description="Helical" evidence="7">
    <location>
        <begin position="89"/>
        <end position="107"/>
    </location>
</feature>
<keyword evidence="3 7" id="KW-1133">Transmembrane helix</keyword>
<keyword evidence="4 7" id="KW-0472">Membrane</keyword>
<reference evidence="9" key="1">
    <citation type="submission" date="2023-06" db="EMBL/GenBank/DDBJ databases">
        <title>Genome-scale phylogeny and comparative genomics of the fungal order Sordariales.</title>
        <authorList>
            <consortium name="Lawrence Berkeley National Laboratory"/>
            <person name="Hensen N."/>
            <person name="Bonometti L."/>
            <person name="Westerberg I."/>
            <person name="Brannstrom I.O."/>
            <person name="Guillou S."/>
            <person name="Cros-Aarteil S."/>
            <person name="Calhoun S."/>
            <person name="Haridas S."/>
            <person name="Kuo A."/>
            <person name="Mondo S."/>
            <person name="Pangilinan J."/>
            <person name="Riley R."/>
            <person name="Labutti K."/>
            <person name="Andreopoulos B."/>
            <person name="Lipzen A."/>
            <person name="Chen C."/>
            <person name="Yanf M."/>
            <person name="Daum C."/>
            <person name="Ng V."/>
            <person name="Clum A."/>
            <person name="Steindorff A."/>
            <person name="Ohm R."/>
            <person name="Martin F."/>
            <person name="Silar P."/>
            <person name="Natvig D."/>
            <person name="Lalanne C."/>
            <person name="Gautier V."/>
            <person name="Ament-Velasquez S.L."/>
            <person name="Kruys A."/>
            <person name="Hutchinson M.I."/>
            <person name="Powell A.J."/>
            <person name="Barry K."/>
            <person name="Miller A.N."/>
            <person name="Grigoriev I.V."/>
            <person name="Debuchy R."/>
            <person name="Gladieux P."/>
            <person name="Thoren M.H."/>
            <person name="Johannesson H."/>
        </authorList>
    </citation>
    <scope>NUCLEOTIDE SEQUENCE</scope>
    <source>
        <strain evidence="9">8032-3</strain>
    </source>
</reference>
<keyword evidence="10" id="KW-1185">Reference proteome</keyword>